<evidence type="ECO:0000256" key="3">
    <source>
        <dbReference type="ARBA" id="ARBA00022553"/>
    </source>
</evidence>
<dbReference type="GO" id="GO:0008353">
    <property type="term" value="F:RNA polymerase II CTD heptapeptide repeat kinase activity"/>
    <property type="evidence" value="ECO:0007669"/>
    <property type="project" value="UniProtKB-EC"/>
</dbReference>
<dbReference type="GO" id="GO:0005737">
    <property type="term" value="C:cytoplasm"/>
    <property type="evidence" value="ECO:0007669"/>
    <property type="project" value="TreeGrafter"/>
</dbReference>
<evidence type="ECO:0000256" key="13">
    <source>
        <dbReference type="PROSITE-ProRule" id="PRU10141"/>
    </source>
</evidence>
<dbReference type="SUPFAM" id="SSF56112">
    <property type="entry name" value="Protein kinase-like (PK-like)"/>
    <property type="match status" value="1"/>
</dbReference>
<evidence type="ECO:0000256" key="8">
    <source>
        <dbReference type="ARBA" id="ARBA00047811"/>
    </source>
</evidence>
<dbReference type="InterPro" id="IPR037770">
    <property type="entry name" value="CDK7"/>
</dbReference>
<dbReference type="Gene3D" id="1.10.510.10">
    <property type="entry name" value="Transferase(Phosphotransferase) domain 1"/>
    <property type="match status" value="1"/>
</dbReference>
<feature type="binding site" evidence="13">
    <location>
        <position position="39"/>
    </location>
    <ligand>
        <name>ATP</name>
        <dbReference type="ChEBI" id="CHEBI:30616"/>
    </ligand>
</feature>
<dbReference type="GO" id="GO:0045944">
    <property type="term" value="P:positive regulation of transcription by RNA polymerase II"/>
    <property type="evidence" value="ECO:0007669"/>
    <property type="project" value="TreeGrafter"/>
</dbReference>
<dbReference type="GO" id="GO:0070985">
    <property type="term" value="C:transcription factor TFIIK complex"/>
    <property type="evidence" value="ECO:0007669"/>
    <property type="project" value="InterPro"/>
</dbReference>
<evidence type="ECO:0000256" key="15">
    <source>
        <dbReference type="SAM" id="MobiDB-lite"/>
    </source>
</evidence>
<feature type="region of interest" description="Disordered" evidence="15">
    <location>
        <begin position="290"/>
        <end position="330"/>
    </location>
</feature>
<evidence type="ECO:0000256" key="10">
    <source>
        <dbReference type="ARBA" id="ARBA00049280"/>
    </source>
</evidence>
<protein>
    <recommendedName>
        <fullName evidence="16">Protein kinase domain-containing protein</fullName>
    </recommendedName>
</protein>
<dbReference type="Proteomes" id="UP000826271">
    <property type="component" value="Unassembled WGS sequence"/>
</dbReference>
<dbReference type="GO" id="GO:0004693">
    <property type="term" value="F:cyclin-dependent protein serine/threonine kinase activity"/>
    <property type="evidence" value="ECO:0007669"/>
    <property type="project" value="UniProtKB-EC"/>
</dbReference>
<keyword evidence="6" id="KW-0418">Kinase</keyword>
<evidence type="ECO:0000256" key="14">
    <source>
        <dbReference type="RuleBase" id="RU000304"/>
    </source>
</evidence>
<evidence type="ECO:0000313" key="18">
    <source>
        <dbReference type="Proteomes" id="UP000826271"/>
    </source>
</evidence>
<feature type="compositionally biased region" description="Pro residues" evidence="15">
    <location>
        <begin position="292"/>
        <end position="304"/>
    </location>
</feature>
<keyword evidence="4" id="KW-0808">Transferase</keyword>
<dbReference type="CDD" id="cd07841">
    <property type="entry name" value="STKc_CDK7"/>
    <property type="match status" value="1"/>
</dbReference>
<dbReference type="PANTHER" id="PTHR24056:SF0">
    <property type="entry name" value="CYCLIN-DEPENDENT KINASE 7"/>
    <property type="match status" value="1"/>
</dbReference>
<keyword evidence="7 12" id="KW-0067">ATP-binding</keyword>
<feature type="domain" description="Protein kinase" evidence="16">
    <location>
        <begin position="9"/>
        <end position="289"/>
    </location>
</feature>
<dbReference type="InterPro" id="IPR050108">
    <property type="entry name" value="CDK"/>
</dbReference>
<keyword evidence="5 12" id="KW-0547">Nucleotide-binding</keyword>
<evidence type="ECO:0000256" key="12">
    <source>
        <dbReference type="PIRSR" id="PIRSR637770-2"/>
    </source>
</evidence>
<gene>
    <name evidence="17" type="ORF">BUALT_Bualt02G0080500</name>
</gene>
<evidence type="ECO:0000256" key="4">
    <source>
        <dbReference type="ARBA" id="ARBA00022679"/>
    </source>
</evidence>
<dbReference type="FunFam" id="3.30.200.20:FF:000289">
    <property type="entry name" value="Cyclin-dependent kinase D-1"/>
    <property type="match status" value="1"/>
</dbReference>
<comment type="catalytic activity">
    <reaction evidence="8">
        <text>L-threonyl-[protein] + ATP = O-phospho-L-threonyl-[protein] + ADP + H(+)</text>
        <dbReference type="Rhea" id="RHEA:46608"/>
        <dbReference type="Rhea" id="RHEA-COMP:11060"/>
        <dbReference type="Rhea" id="RHEA-COMP:11605"/>
        <dbReference type="ChEBI" id="CHEBI:15378"/>
        <dbReference type="ChEBI" id="CHEBI:30013"/>
        <dbReference type="ChEBI" id="CHEBI:30616"/>
        <dbReference type="ChEBI" id="CHEBI:61977"/>
        <dbReference type="ChEBI" id="CHEBI:456216"/>
        <dbReference type="EC" id="2.7.11.22"/>
    </reaction>
</comment>
<dbReference type="EMBL" id="WHWC01000002">
    <property type="protein sequence ID" value="KAG8388009.1"/>
    <property type="molecule type" value="Genomic_DNA"/>
</dbReference>
<feature type="binding site" evidence="12">
    <location>
        <begin position="15"/>
        <end position="23"/>
    </location>
    <ligand>
        <name>ATP</name>
        <dbReference type="ChEBI" id="CHEBI:30616"/>
    </ligand>
</feature>
<comment type="caution">
    <text evidence="17">The sequence shown here is derived from an EMBL/GenBank/DDBJ whole genome shotgun (WGS) entry which is preliminary data.</text>
</comment>
<name>A0AAV6Y5G0_9LAMI</name>
<evidence type="ECO:0000256" key="6">
    <source>
        <dbReference type="ARBA" id="ARBA00022777"/>
    </source>
</evidence>
<reference evidence="17" key="1">
    <citation type="submission" date="2019-10" db="EMBL/GenBank/DDBJ databases">
        <authorList>
            <person name="Zhang R."/>
            <person name="Pan Y."/>
            <person name="Wang J."/>
            <person name="Ma R."/>
            <person name="Yu S."/>
        </authorList>
    </citation>
    <scope>NUCLEOTIDE SEQUENCE</scope>
    <source>
        <strain evidence="17">LA-IB0</strain>
        <tissue evidence="17">Leaf</tissue>
    </source>
</reference>
<evidence type="ECO:0000256" key="7">
    <source>
        <dbReference type="ARBA" id="ARBA00022840"/>
    </source>
</evidence>
<dbReference type="SMART" id="SM00220">
    <property type="entry name" value="S_TKc"/>
    <property type="match status" value="1"/>
</dbReference>
<evidence type="ECO:0000256" key="11">
    <source>
        <dbReference type="PIRSR" id="PIRSR637770-1"/>
    </source>
</evidence>
<comment type="similarity">
    <text evidence="1">Belongs to the protein kinase superfamily. CMGC Ser/Thr protein kinase family. CDC2/CDKX subfamily.</text>
</comment>
<dbReference type="Pfam" id="PF00069">
    <property type="entry name" value="Pkinase"/>
    <property type="match status" value="1"/>
</dbReference>
<evidence type="ECO:0000256" key="1">
    <source>
        <dbReference type="ARBA" id="ARBA00006485"/>
    </source>
</evidence>
<evidence type="ECO:0000256" key="2">
    <source>
        <dbReference type="ARBA" id="ARBA00022527"/>
    </source>
</evidence>
<dbReference type="AlphaFoldDB" id="A0AAV6Y5G0"/>
<keyword evidence="18" id="KW-1185">Reference proteome</keyword>
<proteinExistence type="inferred from homology"/>
<feature type="active site" description="Proton acceptor" evidence="11">
    <location>
        <position position="131"/>
    </location>
</feature>
<dbReference type="PROSITE" id="PS00107">
    <property type="entry name" value="PROTEIN_KINASE_ATP"/>
    <property type="match status" value="1"/>
</dbReference>
<evidence type="ECO:0000313" key="17">
    <source>
        <dbReference type="EMBL" id="KAG8388009.1"/>
    </source>
</evidence>
<keyword evidence="2 14" id="KW-0723">Serine/threonine-protein kinase</keyword>
<dbReference type="InterPro" id="IPR008271">
    <property type="entry name" value="Ser/Thr_kinase_AS"/>
</dbReference>
<feature type="binding site" evidence="12">
    <location>
        <position position="38"/>
    </location>
    <ligand>
        <name>ATP</name>
        <dbReference type="ChEBI" id="CHEBI:30616"/>
    </ligand>
</feature>
<sequence>MSEAVVDRYEKREVLGEGTYGVVFKAIDRKTGQTVAIKKIRLGKQKEGVNFTALREIKLLKELKDPNIIELIDAYPNKGNLHLVFEFMETDLEAVIRDRNIFLSPADIKSYIQMTLKGLAFCHRKWVLHRDMKPNNLLIGPNGQLKLADFGLARLFGSPDRRFTHQVFARWYRAPELLFGAKQYGPGVDVWAAACIFAELLLRRPFLQGNSDIDQLGKIFAAFGTPKSLQWPDMVYLPDYVEYQHVPGQPLRTLFPMASDDCLDLLSKMFTYDPKSRISAQQALEHRYFTSIPPPTEPASLPRPPPKRESVNSRVSDFNPQDGPTVLSPPRKLRRVMPQREGFDINAQLTDTMDDHGNEIRQTAGERSGQAPMSLDFSVFGMRPPSRPTINSADRSHLKRKLDLEFQLPEEE</sequence>
<dbReference type="PANTHER" id="PTHR24056">
    <property type="entry name" value="CELL DIVISION PROTEIN KINASE"/>
    <property type="match status" value="1"/>
</dbReference>
<evidence type="ECO:0000256" key="5">
    <source>
        <dbReference type="ARBA" id="ARBA00022741"/>
    </source>
</evidence>
<dbReference type="InterPro" id="IPR011009">
    <property type="entry name" value="Kinase-like_dom_sf"/>
</dbReference>
<dbReference type="FunFam" id="1.10.510.10:FF:000097">
    <property type="entry name" value="Putative cyclin-dependent kinase 7"/>
    <property type="match status" value="1"/>
</dbReference>
<keyword evidence="3" id="KW-0597">Phosphoprotein</keyword>
<dbReference type="Gene3D" id="3.30.200.20">
    <property type="entry name" value="Phosphorylase Kinase, domain 1"/>
    <property type="match status" value="1"/>
</dbReference>
<organism evidence="17 18">
    <name type="scientific">Buddleja alternifolia</name>
    <dbReference type="NCBI Taxonomy" id="168488"/>
    <lineage>
        <taxon>Eukaryota</taxon>
        <taxon>Viridiplantae</taxon>
        <taxon>Streptophyta</taxon>
        <taxon>Embryophyta</taxon>
        <taxon>Tracheophyta</taxon>
        <taxon>Spermatophyta</taxon>
        <taxon>Magnoliopsida</taxon>
        <taxon>eudicotyledons</taxon>
        <taxon>Gunneridae</taxon>
        <taxon>Pentapetalae</taxon>
        <taxon>asterids</taxon>
        <taxon>lamiids</taxon>
        <taxon>Lamiales</taxon>
        <taxon>Scrophulariaceae</taxon>
        <taxon>Buddlejeae</taxon>
        <taxon>Buddleja</taxon>
    </lineage>
</organism>
<comment type="catalytic activity">
    <reaction evidence="9">
        <text>L-seryl-[protein] + ATP = O-phospho-L-seryl-[protein] + ADP + H(+)</text>
        <dbReference type="Rhea" id="RHEA:17989"/>
        <dbReference type="Rhea" id="RHEA-COMP:9863"/>
        <dbReference type="Rhea" id="RHEA-COMP:11604"/>
        <dbReference type="ChEBI" id="CHEBI:15378"/>
        <dbReference type="ChEBI" id="CHEBI:29999"/>
        <dbReference type="ChEBI" id="CHEBI:30616"/>
        <dbReference type="ChEBI" id="CHEBI:83421"/>
        <dbReference type="ChEBI" id="CHEBI:456216"/>
        <dbReference type="EC" id="2.7.11.22"/>
    </reaction>
</comment>
<dbReference type="PROSITE" id="PS50011">
    <property type="entry name" value="PROTEIN_KINASE_DOM"/>
    <property type="match status" value="1"/>
</dbReference>
<dbReference type="GO" id="GO:0005524">
    <property type="term" value="F:ATP binding"/>
    <property type="evidence" value="ECO:0007669"/>
    <property type="project" value="UniProtKB-UniRule"/>
</dbReference>
<evidence type="ECO:0000259" key="16">
    <source>
        <dbReference type="PROSITE" id="PS50011"/>
    </source>
</evidence>
<comment type="catalytic activity">
    <reaction evidence="10">
        <text>[DNA-directed RNA polymerase] + ATP = phospho-[DNA-directed RNA polymerase] + ADP + H(+)</text>
        <dbReference type="Rhea" id="RHEA:10216"/>
        <dbReference type="Rhea" id="RHEA-COMP:11321"/>
        <dbReference type="Rhea" id="RHEA-COMP:11322"/>
        <dbReference type="ChEBI" id="CHEBI:15378"/>
        <dbReference type="ChEBI" id="CHEBI:30616"/>
        <dbReference type="ChEBI" id="CHEBI:43176"/>
        <dbReference type="ChEBI" id="CHEBI:68546"/>
        <dbReference type="ChEBI" id="CHEBI:456216"/>
        <dbReference type="EC" id="2.7.11.23"/>
    </reaction>
</comment>
<evidence type="ECO:0000256" key="9">
    <source>
        <dbReference type="ARBA" id="ARBA00048367"/>
    </source>
</evidence>
<accession>A0AAV6Y5G0</accession>
<dbReference type="PROSITE" id="PS00108">
    <property type="entry name" value="PROTEIN_KINASE_ST"/>
    <property type="match status" value="1"/>
</dbReference>
<dbReference type="InterPro" id="IPR000719">
    <property type="entry name" value="Prot_kinase_dom"/>
</dbReference>
<dbReference type="InterPro" id="IPR017441">
    <property type="entry name" value="Protein_kinase_ATP_BS"/>
</dbReference>